<dbReference type="AlphaFoldDB" id="A0A1D3CRA2"/>
<accession>A0A1D3CRA2</accession>
<organism evidence="2 3">
    <name type="scientific">Cyclospora cayetanensis</name>
    <dbReference type="NCBI Taxonomy" id="88456"/>
    <lineage>
        <taxon>Eukaryota</taxon>
        <taxon>Sar</taxon>
        <taxon>Alveolata</taxon>
        <taxon>Apicomplexa</taxon>
        <taxon>Conoidasida</taxon>
        <taxon>Coccidia</taxon>
        <taxon>Eucoccidiorida</taxon>
        <taxon>Eimeriorina</taxon>
        <taxon>Eimeriidae</taxon>
        <taxon>Cyclospora</taxon>
    </lineage>
</organism>
<feature type="region of interest" description="Disordered" evidence="1">
    <location>
        <begin position="95"/>
        <end position="136"/>
    </location>
</feature>
<sequence>MAETHEFLTRGRAVARRVQPGAFALRFMEEELHSAAVSQNARNSNNSIPPRRKPFALLCRVLLLCLPEGPFGSVITSKNGRDVLCGTCRSTYWDRSASANDPDRCSPRPYGSARKASNDSLDAQRRQRSAKLRKRKAGASWLRDGVSSTTPKHGCDFGFLRQRAVLLLLQRSTCPPLAPAVGVFYVRLYASMTLFCAKMPSLLGPPPDCLPLSRLLLVELSAKLP</sequence>
<dbReference type="Proteomes" id="UP000095192">
    <property type="component" value="Unassembled WGS sequence"/>
</dbReference>
<protein>
    <submittedName>
        <fullName evidence="2">Uncharacterized protein</fullName>
    </submittedName>
</protein>
<dbReference type="VEuPathDB" id="ToxoDB:cyc_00697"/>
<proteinExistence type="predicted"/>
<gene>
    <name evidence="2" type="ORF">cyc_00697</name>
</gene>
<dbReference type="EMBL" id="JROU02002250">
    <property type="protein sequence ID" value="OEH73735.1"/>
    <property type="molecule type" value="Genomic_DNA"/>
</dbReference>
<evidence type="ECO:0000313" key="2">
    <source>
        <dbReference type="EMBL" id="OEH73735.1"/>
    </source>
</evidence>
<feature type="compositionally biased region" description="Basic residues" evidence="1">
    <location>
        <begin position="126"/>
        <end position="136"/>
    </location>
</feature>
<name>A0A1D3CRA2_9EIME</name>
<keyword evidence="3" id="KW-1185">Reference proteome</keyword>
<reference evidence="2 3" key="1">
    <citation type="journal article" date="2016" name="BMC Genomics">
        <title>Comparative genomics reveals Cyclospora cayetanensis possesses coccidia-like metabolism and invasion components but unique surface antigens.</title>
        <authorList>
            <person name="Liu S."/>
            <person name="Wang L."/>
            <person name="Zheng H."/>
            <person name="Xu Z."/>
            <person name="Roellig D.M."/>
            <person name="Li N."/>
            <person name="Frace M.A."/>
            <person name="Tang K."/>
            <person name="Arrowood M.J."/>
            <person name="Moss D.M."/>
            <person name="Zhang L."/>
            <person name="Feng Y."/>
            <person name="Xiao L."/>
        </authorList>
    </citation>
    <scope>NUCLEOTIDE SEQUENCE [LARGE SCALE GENOMIC DNA]</scope>
    <source>
        <strain evidence="2 3">CHN_HEN01</strain>
    </source>
</reference>
<evidence type="ECO:0000256" key="1">
    <source>
        <dbReference type="SAM" id="MobiDB-lite"/>
    </source>
</evidence>
<evidence type="ECO:0000313" key="3">
    <source>
        <dbReference type="Proteomes" id="UP000095192"/>
    </source>
</evidence>
<dbReference type="InParanoid" id="A0A1D3CRA2"/>
<comment type="caution">
    <text evidence="2">The sequence shown here is derived from an EMBL/GenBank/DDBJ whole genome shotgun (WGS) entry which is preliminary data.</text>
</comment>